<dbReference type="GeneID" id="85458887"/>
<protein>
    <submittedName>
        <fullName evidence="1">Uncharacterized protein</fullName>
    </submittedName>
</protein>
<reference evidence="1" key="1">
    <citation type="submission" date="2021-06" db="EMBL/GenBank/DDBJ databases">
        <title>Comparative genomics, transcriptomics and evolutionary studies reveal genomic signatures of adaptation to plant cell wall in hemibiotrophic fungi.</title>
        <authorList>
            <consortium name="DOE Joint Genome Institute"/>
            <person name="Baroncelli R."/>
            <person name="Diaz J.F."/>
            <person name="Benocci T."/>
            <person name="Peng M."/>
            <person name="Battaglia E."/>
            <person name="Haridas S."/>
            <person name="Andreopoulos W."/>
            <person name="Labutti K."/>
            <person name="Pangilinan J."/>
            <person name="Floch G.L."/>
            <person name="Makela M.R."/>
            <person name="Henrissat B."/>
            <person name="Grigoriev I.V."/>
            <person name="Crouch J.A."/>
            <person name="De Vries R.P."/>
            <person name="Sukno S.A."/>
            <person name="Thon M.R."/>
        </authorList>
    </citation>
    <scope>NUCLEOTIDE SEQUENCE</scope>
    <source>
        <strain evidence="1">CBS 193.32</strain>
    </source>
</reference>
<keyword evidence="2" id="KW-1185">Reference proteome</keyword>
<sequence>MSHLLKILFLACRGVEYALRDIPATLGFSGLLLPFLMATRASLLCLSLIQMHYTTLQRLSTKEIQKLYYPITCNSL</sequence>
<dbReference type="RefSeq" id="XP_060432201.1">
    <property type="nucleotide sequence ID" value="XM_060574361.1"/>
</dbReference>
<dbReference type="Proteomes" id="UP001224890">
    <property type="component" value="Unassembled WGS sequence"/>
</dbReference>
<dbReference type="AlphaFoldDB" id="A0AAJ0AQI0"/>
<accession>A0AAJ0AQI0</accession>
<proteinExistence type="predicted"/>
<comment type="caution">
    <text evidence="1">The sequence shown here is derived from an EMBL/GenBank/DDBJ whole genome shotgun (WGS) entry which is preliminary data.</text>
</comment>
<evidence type="ECO:0000313" key="1">
    <source>
        <dbReference type="EMBL" id="KAK1688506.1"/>
    </source>
</evidence>
<name>A0AAJ0AQI0_9PEZI</name>
<evidence type="ECO:0000313" key="2">
    <source>
        <dbReference type="Proteomes" id="UP001224890"/>
    </source>
</evidence>
<organism evidence="1 2">
    <name type="scientific">Colletotrichum godetiae</name>
    <dbReference type="NCBI Taxonomy" id="1209918"/>
    <lineage>
        <taxon>Eukaryota</taxon>
        <taxon>Fungi</taxon>
        <taxon>Dikarya</taxon>
        <taxon>Ascomycota</taxon>
        <taxon>Pezizomycotina</taxon>
        <taxon>Sordariomycetes</taxon>
        <taxon>Hypocreomycetidae</taxon>
        <taxon>Glomerellales</taxon>
        <taxon>Glomerellaceae</taxon>
        <taxon>Colletotrichum</taxon>
        <taxon>Colletotrichum acutatum species complex</taxon>
    </lineage>
</organism>
<gene>
    <name evidence="1" type="ORF">BDP55DRAFT_656156</name>
</gene>
<dbReference type="EMBL" id="JAHMHR010000011">
    <property type="protein sequence ID" value="KAK1688506.1"/>
    <property type="molecule type" value="Genomic_DNA"/>
</dbReference>